<dbReference type="OrthoDB" id="5425374at2759"/>
<gene>
    <name evidence="2" type="ORF">MERR_LOCUS30692</name>
</gene>
<dbReference type="Proteomes" id="UP000467841">
    <property type="component" value="Unassembled WGS sequence"/>
</dbReference>
<keyword evidence="3" id="KW-1185">Reference proteome</keyword>
<protein>
    <submittedName>
        <fullName evidence="2">Uncharacterized protein</fullName>
    </submittedName>
</protein>
<dbReference type="EMBL" id="CACVBM020001279">
    <property type="protein sequence ID" value="CAA7043457.1"/>
    <property type="molecule type" value="Genomic_DNA"/>
</dbReference>
<organism evidence="2 3">
    <name type="scientific">Microthlaspi erraticum</name>
    <dbReference type="NCBI Taxonomy" id="1685480"/>
    <lineage>
        <taxon>Eukaryota</taxon>
        <taxon>Viridiplantae</taxon>
        <taxon>Streptophyta</taxon>
        <taxon>Embryophyta</taxon>
        <taxon>Tracheophyta</taxon>
        <taxon>Spermatophyta</taxon>
        <taxon>Magnoliopsida</taxon>
        <taxon>eudicotyledons</taxon>
        <taxon>Gunneridae</taxon>
        <taxon>Pentapetalae</taxon>
        <taxon>rosids</taxon>
        <taxon>malvids</taxon>
        <taxon>Brassicales</taxon>
        <taxon>Brassicaceae</taxon>
        <taxon>Coluteocarpeae</taxon>
        <taxon>Microthlaspi</taxon>
    </lineage>
</organism>
<accession>A0A6D2JUB8</accession>
<feature type="region of interest" description="Disordered" evidence="1">
    <location>
        <begin position="140"/>
        <end position="186"/>
    </location>
</feature>
<reference evidence="2" key="1">
    <citation type="submission" date="2020-01" db="EMBL/GenBank/DDBJ databases">
        <authorList>
            <person name="Mishra B."/>
        </authorList>
    </citation>
    <scope>NUCLEOTIDE SEQUENCE [LARGE SCALE GENOMIC DNA]</scope>
</reference>
<proteinExistence type="predicted"/>
<comment type="caution">
    <text evidence="2">The sequence shown here is derived from an EMBL/GenBank/DDBJ whole genome shotgun (WGS) entry which is preliminary data.</text>
</comment>
<evidence type="ECO:0000313" key="2">
    <source>
        <dbReference type="EMBL" id="CAA7043457.1"/>
    </source>
</evidence>
<dbReference type="AlphaFoldDB" id="A0A6D2JUB8"/>
<feature type="compositionally biased region" description="Basic and acidic residues" evidence="1">
    <location>
        <begin position="140"/>
        <end position="150"/>
    </location>
</feature>
<name>A0A6D2JUB8_9BRAS</name>
<evidence type="ECO:0000256" key="1">
    <source>
        <dbReference type="SAM" id="MobiDB-lite"/>
    </source>
</evidence>
<evidence type="ECO:0000313" key="3">
    <source>
        <dbReference type="Proteomes" id="UP000467841"/>
    </source>
</evidence>
<sequence>MLMRVLGIYKERTKAFHDKRITPKVFKEGDDVLLYNSRLKLFPGKLKCRWSGPFKVKEVLPYGAITLVNNNGAEFTVNGHRLKRYMGSQSIGREVQSVSMIHPKPKTAMKVKLWDSKQAHLGGSPMVQWQEPSSLVDKLARTGRGREKKNVRERKRWTIAPRGSQGRAESRLRSGQRPVGKTWTSQ</sequence>